<dbReference type="GO" id="GO:0005737">
    <property type="term" value="C:cytoplasm"/>
    <property type="evidence" value="ECO:0007669"/>
    <property type="project" value="InterPro"/>
</dbReference>
<proteinExistence type="inferred from homology"/>
<dbReference type="InterPro" id="IPR004045">
    <property type="entry name" value="Glutathione_S-Trfase_N"/>
</dbReference>
<keyword evidence="3" id="KW-0670">Pyruvate</keyword>
<dbReference type="Gene3D" id="1.20.1050.10">
    <property type="match status" value="1"/>
</dbReference>
<dbReference type="GO" id="GO:0004364">
    <property type="term" value="F:glutathione transferase activity"/>
    <property type="evidence" value="ECO:0007669"/>
    <property type="project" value="TreeGrafter"/>
</dbReference>
<dbReference type="GO" id="GO:0016034">
    <property type="term" value="F:maleylacetoacetate isomerase activity"/>
    <property type="evidence" value="ECO:0007669"/>
    <property type="project" value="TreeGrafter"/>
</dbReference>
<dbReference type="EMBL" id="VLLF01000005">
    <property type="protein sequence ID" value="TWI87155.1"/>
    <property type="molecule type" value="Genomic_DNA"/>
</dbReference>
<organism evidence="3 4">
    <name type="scientific">Roseibium hamelinense</name>
    <dbReference type="NCBI Taxonomy" id="150831"/>
    <lineage>
        <taxon>Bacteria</taxon>
        <taxon>Pseudomonadati</taxon>
        <taxon>Pseudomonadota</taxon>
        <taxon>Alphaproteobacteria</taxon>
        <taxon>Hyphomicrobiales</taxon>
        <taxon>Stappiaceae</taxon>
        <taxon>Roseibium</taxon>
    </lineage>
</organism>
<evidence type="ECO:0000259" key="2">
    <source>
        <dbReference type="PROSITE" id="PS50404"/>
    </source>
</evidence>
<gene>
    <name evidence="3" type="ORF">JM93_02394</name>
</gene>
<sequence>MHQLTLHTYFRSSTSFRARAALNLKVVNAHQRFYHLKHGQQRAPGYLDLNPQGLVPTLQLPDGVVLTQSLAIIEFLEESVPNPPLLPKDPIQRARARALALMIACDIHPINNLKVLEFLKQRFNADGDAVKAWFSHWVTETFDALEVQLSRRP</sequence>
<evidence type="ECO:0000313" key="3">
    <source>
        <dbReference type="EMBL" id="TWI87155.1"/>
    </source>
</evidence>
<dbReference type="RefSeq" id="WP_341873630.1">
    <property type="nucleotide sequence ID" value="NZ_SMLY01000039.1"/>
</dbReference>
<evidence type="ECO:0000256" key="1">
    <source>
        <dbReference type="ARBA" id="ARBA00010007"/>
    </source>
</evidence>
<dbReference type="NCBIfam" id="TIGR01262">
    <property type="entry name" value="maiA"/>
    <property type="match status" value="1"/>
</dbReference>
<comment type="caution">
    <text evidence="3">The sequence shown here is derived from an EMBL/GenBank/DDBJ whole genome shotgun (WGS) entry which is preliminary data.</text>
</comment>
<dbReference type="SFLD" id="SFLDS00019">
    <property type="entry name" value="Glutathione_Transferase_(cytos"/>
    <property type="match status" value="1"/>
</dbReference>
<accession>A0A562T0Q8</accession>
<keyword evidence="3" id="KW-0413">Isomerase</keyword>
<name>A0A562T0Q8_9HYPH</name>
<feature type="domain" description="GST N-terminal" evidence="2">
    <location>
        <begin position="2"/>
        <end position="84"/>
    </location>
</feature>
<reference evidence="3 4" key="1">
    <citation type="submission" date="2019-07" db="EMBL/GenBank/DDBJ databases">
        <title>Genomic Encyclopedia of Archaeal and Bacterial Type Strains, Phase II (KMG-II): from individual species to whole genera.</title>
        <authorList>
            <person name="Goeker M."/>
        </authorList>
    </citation>
    <scope>NUCLEOTIDE SEQUENCE [LARGE SCALE GENOMIC DNA]</scope>
    <source>
        <strain evidence="3 4">ATCC BAA-252</strain>
    </source>
</reference>
<dbReference type="GO" id="GO:0006749">
    <property type="term" value="P:glutathione metabolic process"/>
    <property type="evidence" value="ECO:0007669"/>
    <property type="project" value="TreeGrafter"/>
</dbReference>
<comment type="similarity">
    <text evidence="1">Belongs to the GST superfamily. Zeta family.</text>
</comment>
<dbReference type="AlphaFoldDB" id="A0A562T0Q8"/>
<dbReference type="SFLD" id="SFLDG00358">
    <property type="entry name" value="Main_(cytGST)"/>
    <property type="match status" value="1"/>
</dbReference>
<keyword evidence="4" id="KW-1185">Reference proteome</keyword>
<dbReference type="InterPro" id="IPR005955">
    <property type="entry name" value="GST_Zeta"/>
</dbReference>
<dbReference type="SUPFAM" id="SSF52833">
    <property type="entry name" value="Thioredoxin-like"/>
    <property type="match status" value="1"/>
</dbReference>
<dbReference type="PANTHER" id="PTHR42673:SF4">
    <property type="entry name" value="MALEYLACETOACETATE ISOMERASE"/>
    <property type="match status" value="1"/>
</dbReference>
<dbReference type="Proteomes" id="UP000320593">
    <property type="component" value="Unassembled WGS sequence"/>
</dbReference>
<dbReference type="InterPro" id="IPR036282">
    <property type="entry name" value="Glutathione-S-Trfase_C_sf"/>
</dbReference>
<evidence type="ECO:0000313" key="4">
    <source>
        <dbReference type="Proteomes" id="UP000320593"/>
    </source>
</evidence>
<dbReference type="SUPFAM" id="SSF47616">
    <property type="entry name" value="GST C-terminal domain-like"/>
    <property type="match status" value="1"/>
</dbReference>
<dbReference type="PROSITE" id="PS50404">
    <property type="entry name" value="GST_NTER"/>
    <property type="match status" value="1"/>
</dbReference>
<dbReference type="Gene3D" id="3.40.30.10">
    <property type="entry name" value="Glutaredoxin"/>
    <property type="match status" value="1"/>
</dbReference>
<dbReference type="GO" id="GO:0006559">
    <property type="term" value="P:L-phenylalanine catabolic process"/>
    <property type="evidence" value="ECO:0007669"/>
    <property type="project" value="TreeGrafter"/>
</dbReference>
<dbReference type="PANTHER" id="PTHR42673">
    <property type="entry name" value="MALEYLACETOACETATE ISOMERASE"/>
    <property type="match status" value="1"/>
</dbReference>
<dbReference type="Pfam" id="PF13409">
    <property type="entry name" value="GST_N_2"/>
    <property type="match status" value="1"/>
</dbReference>
<dbReference type="InterPro" id="IPR036249">
    <property type="entry name" value="Thioredoxin-like_sf"/>
</dbReference>
<dbReference type="InterPro" id="IPR040079">
    <property type="entry name" value="Glutathione_S-Trfase"/>
</dbReference>
<protein>
    <submittedName>
        <fullName evidence="3">Maleylpyruvate isomerase</fullName>
    </submittedName>
</protein>